<gene>
    <name evidence="2" type="ORF">IAB31_06115</name>
</gene>
<feature type="transmembrane region" description="Helical" evidence="1">
    <location>
        <begin position="59"/>
        <end position="80"/>
    </location>
</feature>
<protein>
    <submittedName>
        <fullName evidence="2">DUF4179 domain-containing protein</fullName>
    </submittedName>
</protein>
<evidence type="ECO:0000313" key="3">
    <source>
        <dbReference type="Proteomes" id="UP000886757"/>
    </source>
</evidence>
<proteinExistence type="predicted"/>
<organism evidence="2 3">
    <name type="scientific">Candidatus Choladousia intestinavium</name>
    <dbReference type="NCBI Taxonomy" id="2840727"/>
    <lineage>
        <taxon>Bacteria</taxon>
        <taxon>Bacillati</taxon>
        <taxon>Bacillota</taxon>
        <taxon>Clostridia</taxon>
        <taxon>Lachnospirales</taxon>
        <taxon>Lachnospiraceae</taxon>
        <taxon>Lachnospiraceae incertae sedis</taxon>
        <taxon>Candidatus Choladousia</taxon>
    </lineage>
</organism>
<name>A0A9D1ABT3_9FIRM</name>
<sequence length="402" mass="44570">MNKKDAIEILRKEVEIPDAVREKADAALAQIQSSRAGQRGKVLPYNQASRPRKRSRKRVVLISAAAVASLFALTGAAAVYRNWSRSLSEGLHVSEEQKQELESNQMAAFAEQSCTDNGITVTAQQSITDNYYSHLSFKVEGYDLEEGAEPAFETISITVDGRDDFSWSGSFYNGVISDEYGRPALADGSSWESLETDENGVLIQPSYVMKDGSLEFQVTLAKTDEKGFFLNKPVHVELTNLGTVARAEYSPVLEGSWTFDWNLQGSGEAKEYDLNVPLGDSGAAVTHAEISPISLTAEYQFPRQEITDQYTDENGEIQEYTLYEEPPALMGVRLKDGTSYPYLYMGPGSMGYKDESSDTYVYSFAIDRVLDPEQVECLLFLKEVPEGDGALEEASFYEVPLQ</sequence>
<evidence type="ECO:0000256" key="1">
    <source>
        <dbReference type="SAM" id="Phobius"/>
    </source>
</evidence>
<evidence type="ECO:0000313" key="2">
    <source>
        <dbReference type="EMBL" id="HIR13480.1"/>
    </source>
</evidence>
<dbReference type="EMBL" id="DVGK01000069">
    <property type="protein sequence ID" value="HIR13480.1"/>
    <property type="molecule type" value="Genomic_DNA"/>
</dbReference>
<accession>A0A9D1ABT3</accession>
<keyword evidence="1" id="KW-1133">Transmembrane helix</keyword>
<dbReference type="AlphaFoldDB" id="A0A9D1ABT3"/>
<reference evidence="2" key="2">
    <citation type="journal article" date="2021" name="PeerJ">
        <title>Extensive microbial diversity within the chicken gut microbiome revealed by metagenomics and culture.</title>
        <authorList>
            <person name="Gilroy R."/>
            <person name="Ravi A."/>
            <person name="Getino M."/>
            <person name="Pursley I."/>
            <person name="Horton D.L."/>
            <person name="Alikhan N.F."/>
            <person name="Baker D."/>
            <person name="Gharbi K."/>
            <person name="Hall N."/>
            <person name="Watson M."/>
            <person name="Adriaenssens E.M."/>
            <person name="Foster-Nyarko E."/>
            <person name="Jarju S."/>
            <person name="Secka A."/>
            <person name="Antonio M."/>
            <person name="Oren A."/>
            <person name="Chaudhuri R.R."/>
            <person name="La Ragione R."/>
            <person name="Hildebrand F."/>
            <person name="Pallen M.J."/>
        </authorList>
    </citation>
    <scope>NUCLEOTIDE SEQUENCE</scope>
    <source>
        <strain evidence="2">ChiSjej4B22-8148</strain>
    </source>
</reference>
<reference evidence="2" key="1">
    <citation type="submission" date="2020-10" db="EMBL/GenBank/DDBJ databases">
        <authorList>
            <person name="Gilroy R."/>
        </authorList>
    </citation>
    <scope>NUCLEOTIDE SEQUENCE</scope>
    <source>
        <strain evidence="2">ChiSjej4B22-8148</strain>
    </source>
</reference>
<keyword evidence="1" id="KW-0472">Membrane</keyword>
<dbReference type="Proteomes" id="UP000886757">
    <property type="component" value="Unassembled WGS sequence"/>
</dbReference>
<keyword evidence="1" id="KW-0812">Transmembrane</keyword>
<comment type="caution">
    <text evidence="2">The sequence shown here is derived from an EMBL/GenBank/DDBJ whole genome shotgun (WGS) entry which is preliminary data.</text>
</comment>